<dbReference type="Proteomes" id="UP000003527">
    <property type="component" value="Unassembled WGS sequence"/>
</dbReference>
<dbReference type="PROSITE" id="PS00211">
    <property type="entry name" value="ABC_TRANSPORTER_1"/>
    <property type="match status" value="1"/>
</dbReference>
<dbReference type="FunFam" id="3.40.50.300:FF:000127">
    <property type="entry name" value="Ribose import ATP-binding protein RbsA"/>
    <property type="match status" value="1"/>
</dbReference>
<dbReference type="AlphaFoldDB" id="G9WVE8"/>
<dbReference type="Gene3D" id="3.40.50.300">
    <property type="entry name" value="P-loop containing nucleotide triphosphate hydrolases"/>
    <property type="match status" value="2"/>
</dbReference>
<dbReference type="InterPro" id="IPR050107">
    <property type="entry name" value="ABC_carbohydrate_import_ATPase"/>
</dbReference>
<evidence type="ECO:0000256" key="2">
    <source>
        <dbReference type="ARBA" id="ARBA00022448"/>
    </source>
</evidence>
<protein>
    <recommendedName>
        <fullName evidence="9">ABC transporter domain-containing protein</fullName>
    </recommendedName>
</protein>
<reference evidence="10 11" key="1">
    <citation type="submission" date="2011-08" db="EMBL/GenBank/DDBJ databases">
        <title>The Genome Sequence of Oribacterium sp. ACB7.</title>
        <authorList>
            <consortium name="The Broad Institute Genome Sequencing Platform"/>
            <person name="Earl A."/>
            <person name="Ward D."/>
            <person name="Feldgarden M."/>
            <person name="Gevers D."/>
            <person name="Sizova M."/>
            <person name="Hazen A."/>
            <person name="Epstein S."/>
            <person name="Young S.K."/>
            <person name="Zeng Q."/>
            <person name="Gargeya S."/>
            <person name="Fitzgerald M."/>
            <person name="Haas B."/>
            <person name="Abouelleil A."/>
            <person name="Alvarado L."/>
            <person name="Arachchi H.M."/>
            <person name="Berlin A."/>
            <person name="Brown A."/>
            <person name="Chapman S.B."/>
            <person name="Chen Z."/>
            <person name="Dunbar C."/>
            <person name="Freedman E."/>
            <person name="Gearin G."/>
            <person name="Gellesch M."/>
            <person name="Goldberg J."/>
            <person name="Griggs A."/>
            <person name="Gujja S."/>
            <person name="Heiman D."/>
            <person name="Howarth C."/>
            <person name="Larson L."/>
            <person name="Lui A."/>
            <person name="MacDonald P.J.P."/>
            <person name="Montmayeur A."/>
            <person name="Murphy C."/>
            <person name="Neiman D."/>
            <person name="Pearson M."/>
            <person name="Priest M."/>
            <person name="Roberts A."/>
            <person name="Saif S."/>
            <person name="Shea T."/>
            <person name="Shenoy N."/>
            <person name="Sisk P."/>
            <person name="Stolte C."/>
            <person name="Sykes S."/>
            <person name="Wortman J."/>
            <person name="Nusbaum C."/>
            <person name="Birren B."/>
        </authorList>
    </citation>
    <scope>NUCLEOTIDE SEQUENCE [LARGE SCALE GENOMIC DNA]</scope>
    <source>
        <strain evidence="10 11">ACB7</strain>
    </source>
</reference>
<dbReference type="RefSeq" id="WP_009536713.1">
    <property type="nucleotide sequence ID" value="NZ_JH414504.1"/>
</dbReference>
<keyword evidence="3" id="KW-1003">Cell membrane</keyword>
<evidence type="ECO:0000256" key="7">
    <source>
        <dbReference type="ARBA" id="ARBA00022967"/>
    </source>
</evidence>
<keyword evidence="11" id="KW-1185">Reference proteome</keyword>
<proteinExistence type="predicted"/>
<evidence type="ECO:0000256" key="1">
    <source>
        <dbReference type="ARBA" id="ARBA00004202"/>
    </source>
</evidence>
<evidence type="ECO:0000256" key="8">
    <source>
        <dbReference type="ARBA" id="ARBA00023136"/>
    </source>
</evidence>
<dbReference type="InterPro" id="IPR027417">
    <property type="entry name" value="P-loop_NTPase"/>
</dbReference>
<keyword evidence="7" id="KW-1278">Translocase</keyword>
<dbReference type="CDD" id="cd03216">
    <property type="entry name" value="ABC_Carb_Monos_I"/>
    <property type="match status" value="1"/>
</dbReference>
<keyword evidence="6" id="KW-0067">ATP-binding</keyword>
<dbReference type="PANTHER" id="PTHR43790:SF9">
    <property type="entry name" value="GALACTOFURANOSE TRANSPORTER ATP-BINDING PROTEIN YTFR"/>
    <property type="match status" value="1"/>
</dbReference>
<dbReference type="PROSITE" id="PS50893">
    <property type="entry name" value="ABC_TRANSPORTER_2"/>
    <property type="match status" value="2"/>
</dbReference>
<keyword evidence="8" id="KW-0472">Membrane</keyword>
<dbReference type="EMBL" id="AFZD01000017">
    <property type="protein sequence ID" value="EHL11549.1"/>
    <property type="molecule type" value="Genomic_DNA"/>
</dbReference>
<evidence type="ECO:0000313" key="10">
    <source>
        <dbReference type="EMBL" id="EHL11549.1"/>
    </source>
</evidence>
<dbReference type="Pfam" id="PF00005">
    <property type="entry name" value="ABC_tran"/>
    <property type="match status" value="2"/>
</dbReference>
<dbReference type="PANTHER" id="PTHR43790">
    <property type="entry name" value="CARBOHYDRATE TRANSPORT ATP-BINDING PROTEIN MG119-RELATED"/>
    <property type="match status" value="1"/>
</dbReference>
<evidence type="ECO:0000256" key="4">
    <source>
        <dbReference type="ARBA" id="ARBA00022737"/>
    </source>
</evidence>
<keyword evidence="4" id="KW-0677">Repeat</keyword>
<dbReference type="CDD" id="cd03215">
    <property type="entry name" value="ABC_Carb_Monos_II"/>
    <property type="match status" value="1"/>
</dbReference>
<comment type="caution">
    <text evidence="10">The sequence shown here is derived from an EMBL/GenBank/DDBJ whole genome shotgun (WGS) entry which is preliminary data.</text>
</comment>
<dbReference type="SMART" id="SM00382">
    <property type="entry name" value="AAA"/>
    <property type="match status" value="2"/>
</dbReference>
<evidence type="ECO:0000256" key="6">
    <source>
        <dbReference type="ARBA" id="ARBA00022840"/>
    </source>
</evidence>
<dbReference type="GO" id="GO:0016887">
    <property type="term" value="F:ATP hydrolysis activity"/>
    <property type="evidence" value="ECO:0007669"/>
    <property type="project" value="InterPro"/>
</dbReference>
<dbReference type="GO" id="GO:0005886">
    <property type="term" value="C:plasma membrane"/>
    <property type="evidence" value="ECO:0007669"/>
    <property type="project" value="UniProtKB-SubCell"/>
</dbReference>
<dbReference type="InterPro" id="IPR003593">
    <property type="entry name" value="AAA+_ATPase"/>
</dbReference>
<keyword evidence="2" id="KW-0813">Transport</keyword>
<gene>
    <name evidence="10" type="ORF">HMPREF9624_00882</name>
</gene>
<sequence>MSVLLRMEGVEKSFPGVKALKGISLEVEEGEVHALMGENGAGKSTLIKVLTGVYGRDQGKIYFAGEEIHCKSPAEAGEIGISTIYQELNLIPYQTVYENMFLGRELKKNAFFLDRKAMQDEAEKALSDLGLEIDVTKSLNHYSTAIQQMVAIARAVRSKARLVIMDEPTSSLDQTEVRVLFRIIRQLKEKKISVLFISHKLDEVYEICDNLTIFRDGETVGRYAVQDIDQYKLISLMIGKEWKEREREDKKSFSDAETLLSVKNAKLAMRLSGVNLSIRKGEILGLAGLLGSGRTELAELLFGTEKAGEGEVFWMDEAYFRRNPSKSIEKGMGFCTEDRKTEGILPNLSVEENMTIAMLPKLQKHGFIDFKKQKELAKRYVELFNIKTPSLAQKIRNLSGGNQQKVLLARWMCMNPKLMILDEPTRGIDVGAKEEIEKLIQGLSAEGISVLMISSELSELARNCHRVVVLRDGKVRGEIEGDAIFEDSIMTLIAEDAKEGEEDEAK</sequence>
<comment type="subcellular location">
    <subcellularLocation>
        <location evidence="1">Cell membrane</location>
        <topology evidence="1">Peripheral membrane protein</topology>
    </subcellularLocation>
</comment>
<keyword evidence="5" id="KW-0547">Nucleotide-binding</keyword>
<evidence type="ECO:0000256" key="3">
    <source>
        <dbReference type="ARBA" id="ARBA00022475"/>
    </source>
</evidence>
<evidence type="ECO:0000256" key="5">
    <source>
        <dbReference type="ARBA" id="ARBA00022741"/>
    </source>
</evidence>
<dbReference type="GO" id="GO:0005524">
    <property type="term" value="F:ATP binding"/>
    <property type="evidence" value="ECO:0007669"/>
    <property type="project" value="UniProtKB-KW"/>
</dbReference>
<feature type="domain" description="ABC transporter" evidence="9">
    <location>
        <begin position="5"/>
        <end position="241"/>
    </location>
</feature>
<name>G9WVE8_9FIRM</name>
<evidence type="ECO:0000313" key="11">
    <source>
        <dbReference type="Proteomes" id="UP000003527"/>
    </source>
</evidence>
<dbReference type="PATRIC" id="fig|796944.3.peg.1611"/>
<feature type="domain" description="ABC transporter" evidence="9">
    <location>
        <begin position="254"/>
        <end position="497"/>
    </location>
</feature>
<dbReference type="HOGENOM" id="CLU_000604_92_3_9"/>
<dbReference type="InterPro" id="IPR017871">
    <property type="entry name" value="ABC_transporter-like_CS"/>
</dbReference>
<accession>G9WVE8</accession>
<dbReference type="InterPro" id="IPR003439">
    <property type="entry name" value="ABC_transporter-like_ATP-bd"/>
</dbReference>
<evidence type="ECO:0000259" key="9">
    <source>
        <dbReference type="PROSITE" id="PS50893"/>
    </source>
</evidence>
<dbReference type="SUPFAM" id="SSF52540">
    <property type="entry name" value="P-loop containing nucleoside triphosphate hydrolases"/>
    <property type="match status" value="2"/>
</dbReference>
<organism evidence="10 11">
    <name type="scientific">Oribacterium asaccharolyticum ACB7</name>
    <dbReference type="NCBI Taxonomy" id="796944"/>
    <lineage>
        <taxon>Bacteria</taxon>
        <taxon>Bacillati</taxon>
        <taxon>Bacillota</taxon>
        <taxon>Clostridia</taxon>
        <taxon>Lachnospirales</taxon>
        <taxon>Lachnospiraceae</taxon>
        <taxon>Oribacterium</taxon>
    </lineage>
</organism>